<dbReference type="RefSeq" id="WP_345424352.1">
    <property type="nucleotide sequence ID" value="NZ_AP031496.1"/>
</dbReference>
<gene>
    <name evidence="1" type="ORF">GCM10025791_31350</name>
</gene>
<comment type="caution">
    <text evidence="1">The sequence shown here is derived from an EMBL/GenBank/DDBJ whole genome shotgun (WGS) entry which is preliminary data.</text>
</comment>
<evidence type="ECO:0000313" key="1">
    <source>
        <dbReference type="EMBL" id="GAA4948928.1"/>
    </source>
</evidence>
<keyword evidence="2" id="KW-1185">Reference proteome</keyword>
<dbReference type="AlphaFoldDB" id="A0AAV3U5E0"/>
<proteinExistence type="predicted"/>
<protein>
    <submittedName>
        <fullName evidence="1">Uncharacterized protein</fullName>
    </submittedName>
</protein>
<evidence type="ECO:0000313" key="2">
    <source>
        <dbReference type="Proteomes" id="UP001409585"/>
    </source>
</evidence>
<sequence length="147" mass="16580">MSNKSTLPTTDNLPYPPDKIPQTIEKAIVELTKVLEIDLSPKTAKSIQTIQILCGIVLYRHLDSRQRFEVMSGIQDPTVFAPSDWGKLRSLCTDVLIQPRWHLWSLTTNELDTLLKTQKNLQGIFNILGYSVSVSSAVDLWSNSKKP</sequence>
<accession>A0AAV3U5E0</accession>
<dbReference type="Proteomes" id="UP001409585">
    <property type="component" value="Unassembled WGS sequence"/>
</dbReference>
<organism evidence="1 2">
    <name type="scientific">Halioxenophilus aromaticivorans</name>
    <dbReference type="NCBI Taxonomy" id="1306992"/>
    <lineage>
        <taxon>Bacteria</taxon>
        <taxon>Pseudomonadati</taxon>
        <taxon>Pseudomonadota</taxon>
        <taxon>Gammaproteobacteria</taxon>
        <taxon>Alteromonadales</taxon>
        <taxon>Alteromonadaceae</taxon>
        <taxon>Halioxenophilus</taxon>
    </lineage>
</organism>
<dbReference type="EMBL" id="BAABLX010000028">
    <property type="protein sequence ID" value="GAA4948928.1"/>
    <property type="molecule type" value="Genomic_DNA"/>
</dbReference>
<name>A0AAV3U5E0_9ALTE</name>
<reference evidence="2" key="1">
    <citation type="journal article" date="2019" name="Int. J. Syst. Evol. Microbiol.">
        <title>The Global Catalogue of Microorganisms (GCM) 10K type strain sequencing project: providing services to taxonomists for standard genome sequencing and annotation.</title>
        <authorList>
            <consortium name="The Broad Institute Genomics Platform"/>
            <consortium name="The Broad Institute Genome Sequencing Center for Infectious Disease"/>
            <person name="Wu L."/>
            <person name="Ma J."/>
        </authorList>
    </citation>
    <scope>NUCLEOTIDE SEQUENCE [LARGE SCALE GENOMIC DNA]</scope>
    <source>
        <strain evidence="2">JCM 19134</strain>
    </source>
</reference>